<dbReference type="AlphaFoldDB" id="A0A0R3T3H6"/>
<name>A0A0R3T3H6_RODNA</name>
<sequence length="129" mass="15049">MASFKYDLVPLPNGACFAGVLSIVTFNADSYDGVVIKLKRTGNNEWFKILFDQEYSYEYFFKAPENFEEIKFPFSDFKPYHWGKRVNSTRPLDSKDLRFGVQIFGGFYEDYKQSGNGSLEVQWVKAYKN</sequence>
<dbReference type="OrthoDB" id="426386at2759"/>
<organism evidence="4">
    <name type="scientific">Rodentolepis nana</name>
    <name type="common">Dwarf tapeworm</name>
    <name type="synonym">Hymenolepis nana</name>
    <dbReference type="NCBI Taxonomy" id="102285"/>
    <lineage>
        <taxon>Eukaryota</taxon>
        <taxon>Metazoa</taxon>
        <taxon>Spiralia</taxon>
        <taxon>Lophotrochozoa</taxon>
        <taxon>Platyhelminthes</taxon>
        <taxon>Cestoda</taxon>
        <taxon>Eucestoda</taxon>
        <taxon>Cyclophyllidea</taxon>
        <taxon>Hymenolepididae</taxon>
        <taxon>Rodentolepis</taxon>
    </lineage>
</organism>
<evidence type="ECO:0000313" key="4">
    <source>
        <dbReference type="WBParaSite" id="HNAJ_0000156001-mRNA-1"/>
    </source>
</evidence>
<dbReference type="InterPro" id="IPR008979">
    <property type="entry name" value="Galactose-bd-like_sf"/>
</dbReference>
<dbReference type="InterPro" id="IPR013857">
    <property type="entry name" value="NADH-UbQ_OxRdtase-assoc_prot30"/>
</dbReference>
<evidence type="ECO:0000313" key="3">
    <source>
        <dbReference type="Proteomes" id="UP000278807"/>
    </source>
</evidence>
<proteinExistence type="predicted"/>
<dbReference type="Pfam" id="PF08547">
    <property type="entry name" value="CIA30"/>
    <property type="match status" value="1"/>
</dbReference>
<reference evidence="2 3" key="2">
    <citation type="submission" date="2018-11" db="EMBL/GenBank/DDBJ databases">
        <authorList>
            <consortium name="Pathogen Informatics"/>
        </authorList>
    </citation>
    <scope>NUCLEOTIDE SEQUENCE [LARGE SCALE GENOMIC DNA]</scope>
</reference>
<dbReference type="SUPFAM" id="SSF49785">
    <property type="entry name" value="Galactose-binding domain-like"/>
    <property type="match status" value="1"/>
</dbReference>
<gene>
    <name evidence="2" type="ORF">HNAJ_LOCUS1559</name>
</gene>
<feature type="domain" description="NADH:ubiquinone oxidoreductase intermediate-associated protein 30" evidence="1">
    <location>
        <begin position="13"/>
        <end position="98"/>
    </location>
</feature>
<dbReference type="Proteomes" id="UP000278807">
    <property type="component" value="Unassembled WGS sequence"/>
</dbReference>
<keyword evidence="3" id="KW-1185">Reference proteome</keyword>
<protein>
    <submittedName>
        <fullName evidence="4">CIA30 domain-containing protein</fullName>
    </submittedName>
</protein>
<evidence type="ECO:0000313" key="2">
    <source>
        <dbReference type="EMBL" id="VDN97418.1"/>
    </source>
</evidence>
<dbReference type="STRING" id="102285.A0A0R3T3H6"/>
<reference evidence="4" key="1">
    <citation type="submission" date="2017-02" db="UniProtKB">
        <authorList>
            <consortium name="WormBaseParasite"/>
        </authorList>
    </citation>
    <scope>IDENTIFICATION</scope>
</reference>
<dbReference type="WBParaSite" id="HNAJ_0000156001-mRNA-1">
    <property type="protein sequence ID" value="HNAJ_0000156001-mRNA-1"/>
    <property type="gene ID" value="HNAJ_0000156001"/>
</dbReference>
<evidence type="ECO:0000259" key="1">
    <source>
        <dbReference type="Pfam" id="PF08547"/>
    </source>
</evidence>
<accession>A0A0R3T3H6</accession>
<dbReference type="EMBL" id="UZAE01000620">
    <property type="protein sequence ID" value="VDN97418.1"/>
    <property type="molecule type" value="Genomic_DNA"/>
</dbReference>